<evidence type="ECO:0000313" key="4">
    <source>
        <dbReference type="Proteomes" id="UP001319861"/>
    </source>
</evidence>
<feature type="domain" description="TadE-like" evidence="2">
    <location>
        <begin position="21"/>
        <end position="63"/>
    </location>
</feature>
<accession>A0ABM7PWT8</accession>
<feature type="transmembrane region" description="Helical" evidence="1">
    <location>
        <begin position="21"/>
        <end position="42"/>
    </location>
</feature>
<sequence>MAPDPRRRWGQRPARFAGERGSAVADFVMVGGLLTALTLAIVQLTLVLHVRNVLVDAAASGARYGTLADRTPEDARQRAAELITGSVGARYAADIRVGHADIAGFRTLEVRVVAPIPVVGLLGPAGMMEAAGHAPLQ</sequence>
<dbReference type="Proteomes" id="UP001319861">
    <property type="component" value="Chromosome"/>
</dbReference>
<dbReference type="Pfam" id="PF07811">
    <property type="entry name" value="TadE"/>
    <property type="match status" value="1"/>
</dbReference>
<proteinExistence type="predicted"/>
<organism evidence="3 4">
    <name type="scientific">Sinomonas cyclohexanicum</name>
    <name type="common">Corynebacterium cyclohexanicum</name>
    <dbReference type="NCBI Taxonomy" id="322009"/>
    <lineage>
        <taxon>Bacteria</taxon>
        <taxon>Bacillati</taxon>
        <taxon>Actinomycetota</taxon>
        <taxon>Actinomycetes</taxon>
        <taxon>Micrococcales</taxon>
        <taxon>Micrococcaceae</taxon>
        <taxon>Sinomonas</taxon>
    </lineage>
</organism>
<keyword evidence="1" id="KW-1133">Transmembrane helix</keyword>
<gene>
    <name evidence="3" type="ORF">SCMU_25960</name>
</gene>
<reference evidence="3 4" key="1">
    <citation type="journal article" date="2021" name="J. Biosci. Bioeng.">
        <title>Identification and characterization of a chc gene cluster responsible for the aromatization pathway of cyclohexanecarboxylate degradation in Sinomonas cyclohexanicum ATCC 51369.</title>
        <authorList>
            <person name="Yamamoto T."/>
            <person name="Hasegawa Y."/>
            <person name="Lau P.C.K."/>
            <person name="Iwaki H."/>
        </authorList>
    </citation>
    <scope>NUCLEOTIDE SEQUENCE [LARGE SCALE GENOMIC DNA]</scope>
    <source>
        <strain evidence="3 4">ATCC 51369</strain>
    </source>
</reference>
<keyword evidence="1" id="KW-0812">Transmembrane</keyword>
<keyword evidence="1" id="KW-0472">Membrane</keyword>
<protein>
    <recommendedName>
        <fullName evidence="2">TadE-like domain-containing protein</fullName>
    </recommendedName>
</protein>
<evidence type="ECO:0000259" key="2">
    <source>
        <dbReference type="Pfam" id="PF07811"/>
    </source>
</evidence>
<dbReference type="EMBL" id="AP024525">
    <property type="protein sequence ID" value="BCT76754.1"/>
    <property type="molecule type" value="Genomic_DNA"/>
</dbReference>
<name>A0ABM7PWT8_SINCY</name>
<evidence type="ECO:0000256" key="1">
    <source>
        <dbReference type="SAM" id="Phobius"/>
    </source>
</evidence>
<keyword evidence="4" id="KW-1185">Reference proteome</keyword>
<dbReference type="RefSeq" id="WP_229229536.1">
    <property type="nucleotide sequence ID" value="NZ_AP024525.1"/>
</dbReference>
<dbReference type="InterPro" id="IPR012495">
    <property type="entry name" value="TadE-like_dom"/>
</dbReference>
<evidence type="ECO:0000313" key="3">
    <source>
        <dbReference type="EMBL" id="BCT76754.1"/>
    </source>
</evidence>